<evidence type="ECO:0000313" key="2">
    <source>
        <dbReference type="EMBL" id="EYE89863.1"/>
    </source>
</evidence>
<proteinExistence type="predicted"/>
<dbReference type="AlphaFoldDB" id="A0A017RYK6"/>
<comment type="caution">
    <text evidence="2">The sequence shown here is derived from an EMBL/GenBank/DDBJ whole genome shotgun (WGS) entry which is preliminary data.</text>
</comment>
<feature type="transmembrane region" description="Helical" evidence="1">
    <location>
        <begin position="6"/>
        <end position="32"/>
    </location>
</feature>
<keyword evidence="3" id="KW-1185">Reference proteome</keyword>
<dbReference type="Proteomes" id="UP000019681">
    <property type="component" value="Unassembled WGS sequence"/>
</dbReference>
<keyword evidence="1" id="KW-1133">Transmembrane helix</keyword>
<organism evidence="2 3">
    <name type="scientific">Fervidicella metallireducens AeB</name>
    <dbReference type="NCBI Taxonomy" id="1403537"/>
    <lineage>
        <taxon>Bacteria</taxon>
        <taxon>Bacillati</taxon>
        <taxon>Bacillota</taxon>
        <taxon>Clostridia</taxon>
        <taxon>Eubacteriales</taxon>
        <taxon>Clostridiaceae</taxon>
        <taxon>Fervidicella</taxon>
    </lineage>
</organism>
<reference evidence="2 3" key="1">
    <citation type="journal article" date="2014" name="Genome Announc.">
        <title>Draft Genome Sequence of Fervidicella metallireducens Strain AeBT, an Iron-Reducing Thermoanaerobe from the Great Artesian Basin.</title>
        <authorList>
            <person name="Patel B.K."/>
        </authorList>
    </citation>
    <scope>NUCLEOTIDE SEQUENCE [LARGE SCALE GENOMIC DNA]</scope>
    <source>
        <strain evidence="2 3">AeB</strain>
    </source>
</reference>
<evidence type="ECO:0000313" key="3">
    <source>
        <dbReference type="Proteomes" id="UP000019681"/>
    </source>
</evidence>
<gene>
    <name evidence="2" type="ORF">Q428_00225</name>
</gene>
<keyword evidence="1" id="KW-0472">Membrane</keyword>
<dbReference type="RefSeq" id="WP_278244848.1">
    <property type="nucleotide sequence ID" value="NZ_AZQP01000001.1"/>
</dbReference>
<evidence type="ECO:0000256" key="1">
    <source>
        <dbReference type="SAM" id="Phobius"/>
    </source>
</evidence>
<protein>
    <submittedName>
        <fullName evidence="2">Uncharacterized protein</fullName>
    </submittedName>
</protein>
<name>A0A017RYK6_9CLOT</name>
<sequence length="42" mass="5139">MKSRWFFILYLFAAAIVFLVENLFLVIVRAIYCIIKDFLYFK</sequence>
<dbReference type="EMBL" id="AZQP01000001">
    <property type="protein sequence ID" value="EYE89863.1"/>
    <property type="molecule type" value="Genomic_DNA"/>
</dbReference>
<keyword evidence="1" id="KW-0812">Transmembrane</keyword>
<accession>A0A017RYK6</accession>